<dbReference type="InterPro" id="IPR023271">
    <property type="entry name" value="Aquaporin-like"/>
</dbReference>
<dbReference type="EMBL" id="FN653277">
    <property type="protein sequence ID" value="CBY14347.1"/>
    <property type="molecule type" value="Genomic_DNA"/>
</dbReference>
<evidence type="ECO:0000256" key="1">
    <source>
        <dbReference type="ARBA" id="ARBA00004141"/>
    </source>
</evidence>
<gene>
    <name evidence="12" type="ORF">GSOID_T00007340001</name>
</gene>
<dbReference type="PANTHER" id="PTHR43829">
    <property type="entry name" value="AQUAPORIN OR AQUAGLYCEROPORIN RELATED"/>
    <property type="match status" value="1"/>
</dbReference>
<dbReference type="PROSITE" id="PS00221">
    <property type="entry name" value="MIP"/>
    <property type="match status" value="1"/>
</dbReference>
<keyword evidence="3 10" id="KW-0813">Transport</keyword>
<feature type="transmembrane region" description="Helical" evidence="11">
    <location>
        <begin position="163"/>
        <end position="184"/>
    </location>
</feature>
<reference evidence="12" key="1">
    <citation type="journal article" date="2010" name="Science">
        <title>Plasticity of animal genome architecture unmasked by rapid evolution of a pelagic tunicate.</title>
        <authorList>
            <person name="Denoeud F."/>
            <person name="Henriet S."/>
            <person name="Mungpakdee S."/>
            <person name="Aury J.M."/>
            <person name="Da Silva C."/>
            <person name="Brinkmann H."/>
            <person name="Mikhaleva J."/>
            <person name="Olsen L.C."/>
            <person name="Jubin C."/>
            <person name="Canestro C."/>
            <person name="Bouquet J.M."/>
            <person name="Danks G."/>
            <person name="Poulain J."/>
            <person name="Campsteijn C."/>
            <person name="Adamski M."/>
            <person name="Cross I."/>
            <person name="Yadetie F."/>
            <person name="Muffato M."/>
            <person name="Louis A."/>
            <person name="Butcher S."/>
            <person name="Tsagkogeorga G."/>
            <person name="Konrad A."/>
            <person name="Singh S."/>
            <person name="Jensen M.F."/>
            <person name="Cong E.H."/>
            <person name="Eikeseth-Otteraa H."/>
            <person name="Noel B."/>
            <person name="Anthouard V."/>
            <person name="Porcel B.M."/>
            <person name="Kachouri-Lafond R."/>
            <person name="Nishino A."/>
            <person name="Ugolini M."/>
            <person name="Chourrout P."/>
            <person name="Nishida H."/>
            <person name="Aasland R."/>
            <person name="Huzurbazar S."/>
            <person name="Westhof E."/>
            <person name="Delsuc F."/>
            <person name="Lehrach H."/>
            <person name="Reinhardt R."/>
            <person name="Weissenbach J."/>
            <person name="Roy S.W."/>
            <person name="Artiguenave F."/>
            <person name="Postlethwait J.H."/>
            <person name="Manak J.R."/>
            <person name="Thompson E.M."/>
            <person name="Jaillon O."/>
            <person name="Du Pasquier L."/>
            <person name="Boudinot P."/>
            <person name="Liberles D.A."/>
            <person name="Volff J.N."/>
            <person name="Philippe H."/>
            <person name="Lenhard B."/>
            <person name="Roest Crollius H."/>
            <person name="Wincker P."/>
            <person name="Chourrout D."/>
        </authorList>
    </citation>
    <scope>NUCLEOTIDE SEQUENCE [LARGE SCALE GENOMIC DNA]</scope>
</reference>
<dbReference type="CDD" id="cd00333">
    <property type="entry name" value="MIP"/>
    <property type="match status" value="1"/>
</dbReference>
<feature type="transmembrane region" description="Helical" evidence="11">
    <location>
        <begin position="190"/>
        <end position="213"/>
    </location>
</feature>
<comment type="similarity">
    <text evidence="2 10">Belongs to the MIP/aquaporin (TC 1.A.8) family.</text>
</comment>
<keyword evidence="6 11" id="KW-0472">Membrane</keyword>
<keyword evidence="5 11" id="KW-1133">Transmembrane helix</keyword>
<dbReference type="GO" id="GO:0015254">
    <property type="term" value="F:glycerol channel activity"/>
    <property type="evidence" value="ECO:0007669"/>
    <property type="project" value="TreeGrafter"/>
</dbReference>
<dbReference type="OrthoDB" id="3222at2759"/>
<dbReference type="Pfam" id="PF00230">
    <property type="entry name" value="MIP"/>
    <property type="match status" value="1"/>
</dbReference>
<evidence type="ECO:0000256" key="8">
    <source>
        <dbReference type="ARBA" id="ARBA00034651"/>
    </source>
</evidence>
<protein>
    <submittedName>
        <fullName evidence="12">Uncharacterized protein</fullName>
    </submittedName>
</protein>
<keyword evidence="4 10" id="KW-0812">Transmembrane</keyword>
<comment type="catalytic activity">
    <reaction evidence="9">
        <text>glycerol(in) = glycerol(out)</text>
        <dbReference type="Rhea" id="RHEA:29675"/>
        <dbReference type="ChEBI" id="CHEBI:17754"/>
    </reaction>
</comment>
<comment type="subcellular location">
    <subcellularLocation>
        <location evidence="1">Membrane</location>
        <topology evidence="1">Multi-pass membrane protein</topology>
    </subcellularLocation>
</comment>
<name>E4XXF3_OIKDI</name>
<organism evidence="12">
    <name type="scientific">Oikopleura dioica</name>
    <name type="common">Tunicate</name>
    <dbReference type="NCBI Taxonomy" id="34765"/>
    <lineage>
        <taxon>Eukaryota</taxon>
        <taxon>Metazoa</taxon>
        <taxon>Chordata</taxon>
        <taxon>Tunicata</taxon>
        <taxon>Appendicularia</taxon>
        <taxon>Copelata</taxon>
        <taxon>Oikopleuridae</taxon>
        <taxon>Oikopleura</taxon>
    </lineage>
</organism>
<sequence length="429" mass="48005">MPQINRMRRPKVHSFRRIGIFSKKVGQVSMVYQNLAESNFLSTSLLISNRRYLKTNKRLTIWRRKYFCLSRLFISLRMSLNWNRYSDALKFADGKRDFFRSAGTDFSVCLVSSSWVFILSRERKLFPLSVTFTDQFLEDRRISIKRVSQKMERAIRNCVRRKPLLTAFLGECMGVFVLCALGNASVAQNLMIGGAFLDINFGYGFACAFGVYVSCAASGGHINPAVTITEVILGRLSIVTALVYICGQMLGGFLSGIPVFLVYGQFLDLLAAGVYSTYPTQYGYESPTTGTLFADQLFGTMFLVFIVSSITDERNSRPHSGFVPLLVGFVVMAIGMCFGSNCGYAINPARDLGPRLFSAFLYGSYVFTAADYFFWIPIVAPIVGAFVGGFLYLVLISAHLPDVEQEKRFSNNRISNNDETAVDESANNF</sequence>
<accession>E4XXF3</accession>
<dbReference type="InterPro" id="IPR022357">
    <property type="entry name" value="MIP_CS"/>
</dbReference>
<comment type="catalytic activity">
    <reaction evidence="8">
        <text>H2O(in) = H2O(out)</text>
        <dbReference type="Rhea" id="RHEA:29667"/>
        <dbReference type="ChEBI" id="CHEBI:15377"/>
    </reaction>
</comment>
<evidence type="ECO:0000256" key="3">
    <source>
        <dbReference type="ARBA" id="ARBA00022448"/>
    </source>
</evidence>
<evidence type="ECO:0000256" key="9">
    <source>
        <dbReference type="ARBA" id="ARBA00049405"/>
    </source>
</evidence>
<evidence type="ECO:0000313" key="12">
    <source>
        <dbReference type="EMBL" id="CBY14347.1"/>
    </source>
</evidence>
<evidence type="ECO:0000256" key="11">
    <source>
        <dbReference type="SAM" id="Phobius"/>
    </source>
</evidence>
<feature type="transmembrane region" description="Helical" evidence="11">
    <location>
        <begin position="322"/>
        <end position="344"/>
    </location>
</feature>
<dbReference type="PANTHER" id="PTHR43829:SF9">
    <property type="entry name" value="AQUAPORIN-9"/>
    <property type="match status" value="1"/>
</dbReference>
<dbReference type="AlphaFoldDB" id="E4XXF3"/>
<evidence type="ECO:0000256" key="7">
    <source>
        <dbReference type="ARBA" id="ARBA00033993"/>
    </source>
</evidence>
<dbReference type="Gene3D" id="1.20.1080.10">
    <property type="entry name" value="Glycerol uptake facilitator protein"/>
    <property type="match status" value="1"/>
</dbReference>
<keyword evidence="13" id="KW-1185">Reference proteome</keyword>
<dbReference type="Proteomes" id="UP000001307">
    <property type="component" value="Unassembled WGS sequence"/>
</dbReference>
<comment type="catalytic activity">
    <reaction evidence="7">
        <text>urea(in) = urea(out)</text>
        <dbReference type="Rhea" id="RHEA:32799"/>
        <dbReference type="ChEBI" id="CHEBI:16199"/>
    </reaction>
</comment>
<evidence type="ECO:0000256" key="6">
    <source>
        <dbReference type="ARBA" id="ARBA00023136"/>
    </source>
</evidence>
<dbReference type="PRINTS" id="PR00783">
    <property type="entry name" value="MINTRINSICP"/>
</dbReference>
<dbReference type="InterPro" id="IPR050363">
    <property type="entry name" value="MIP/Aquaporin"/>
</dbReference>
<evidence type="ECO:0000256" key="4">
    <source>
        <dbReference type="ARBA" id="ARBA00022692"/>
    </source>
</evidence>
<dbReference type="InParanoid" id="E4XXF3"/>
<evidence type="ECO:0000256" key="2">
    <source>
        <dbReference type="ARBA" id="ARBA00006175"/>
    </source>
</evidence>
<evidence type="ECO:0000256" key="10">
    <source>
        <dbReference type="RuleBase" id="RU000477"/>
    </source>
</evidence>
<dbReference type="GO" id="GO:0015250">
    <property type="term" value="F:water channel activity"/>
    <property type="evidence" value="ECO:0007669"/>
    <property type="project" value="TreeGrafter"/>
</dbReference>
<dbReference type="InterPro" id="IPR000425">
    <property type="entry name" value="MIP"/>
</dbReference>
<feature type="transmembrane region" description="Helical" evidence="11">
    <location>
        <begin position="382"/>
        <end position="400"/>
    </location>
</feature>
<feature type="transmembrane region" description="Helical" evidence="11">
    <location>
        <begin position="290"/>
        <end position="310"/>
    </location>
</feature>
<evidence type="ECO:0000313" key="13">
    <source>
        <dbReference type="Proteomes" id="UP000001307"/>
    </source>
</evidence>
<evidence type="ECO:0000256" key="5">
    <source>
        <dbReference type="ARBA" id="ARBA00022989"/>
    </source>
</evidence>
<dbReference type="GO" id="GO:0005886">
    <property type="term" value="C:plasma membrane"/>
    <property type="evidence" value="ECO:0007669"/>
    <property type="project" value="TreeGrafter"/>
</dbReference>
<proteinExistence type="inferred from homology"/>
<dbReference type="SUPFAM" id="SSF81338">
    <property type="entry name" value="Aquaporin-like"/>
    <property type="match status" value="1"/>
</dbReference>
<dbReference type="FunCoup" id="E4XXF3">
    <property type="interactions" value="2"/>
</dbReference>